<name>A0A370SRB0_PSEJE</name>
<comment type="caution">
    <text evidence="1">The sequence shown here is derived from an EMBL/GenBank/DDBJ whole genome shotgun (WGS) entry which is preliminary data.</text>
</comment>
<organism evidence="1 2">
    <name type="scientific">Pseudomonas jessenii</name>
    <dbReference type="NCBI Taxonomy" id="77298"/>
    <lineage>
        <taxon>Bacteria</taxon>
        <taxon>Pseudomonadati</taxon>
        <taxon>Pseudomonadota</taxon>
        <taxon>Gammaproteobacteria</taxon>
        <taxon>Pseudomonadales</taxon>
        <taxon>Pseudomonadaceae</taxon>
        <taxon>Pseudomonas</taxon>
    </lineage>
</organism>
<reference evidence="1 2" key="1">
    <citation type="submission" date="2018-07" db="EMBL/GenBank/DDBJ databases">
        <title>Genome sequencing of rice bacterial endophytes.</title>
        <authorList>
            <person name="Venturi V."/>
        </authorList>
    </citation>
    <scope>NUCLEOTIDE SEQUENCE [LARGE SCALE GENOMIC DNA]</scope>
    <source>
        <strain evidence="1 2">E2333</strain>
    </source>
</reference>
<dbReference type="AlphaFoldDB" id="A0A370SRB0"/>
<dbReference type="Pfam" id="PF16219">
    <property type="entry name" value="DUF4879"/>
    <property type="match status" value="1"/>
</dbReference>
<gene>
    <name evidence="1" type="ORF">DEU51_104248</name>
</gene>
<dbReference type="InterPro" id="IPR032624">
    <property type="entry name" value="DUF4879"/>
</dbReference>
<dbReference type="EMBL" id="QRAV01000004">
    <property type="protein sequence ID" value="RDL22295.1"/>
    <property type="molecule type" value="Genomic_DNA"/>
</dbReference>
<accession>A0A370SRB0</accession>
<dbReference type="Proteomes" id="UP000255365">
    <property type="component" value="Unassembled WGS sequence"/>
</dbReference>
<protein>
    <submittedName>
        <fullName evidence="1">Uncharacterized protein DUF4879</fullName>
    </submittedName>
</protein>
<evidence type="ECO:0000313" key="2">
    <source>
        <dbReference type="Proteomes" id="UP000255365"/>
    </source>
</evidence>
<evidence type="ECO:0000313" key="1">
    <source>
        <dbReference type="EMBL" id="RDL22295.1"/>
    </source>
</evidence>
<sequence length="177" mass="18720">MLVSIVGEVLRCGQLRHTARRFLVMGGSMSKCRFKAFGLIAGLMVGTSAVWAASAPPLSQVKVIKVQSSACGLEDIADGQAQTQCNHSGASIKVYVLEVGYGQNQPQAALDGFEVNGTRAPVCAFDTGNLTECTPGSKTVGSLYTFDLAGKQEGTFTFSNTSINAPRNTMSTQLYIK</sequence>
<proteinExistence type="predicted"/>